<dbReference type="GeneID" id="34558192"/>
<evidence type="ECO:0000313" key="3">
    <source>
        <dbReference type="Proteomes" id="UP000176998"/>
    </source>
</evidence>
<name>A0A1G4BE60_9PEZI</name>
<organism evidence="2 3">
    <name type="scientific">Colletotrichum orchidophilum</name>
    <dbReference type="NCBI Taxonomy" id="1209926"/>
    <lineage>
        <taxon>Eukaryota</taxon>
        <taxon>Fungi</taxon>
        <taxon>Dikarya</taxon>
        <taxon>Ascomycota</taxon>
        <taxon>Pezizomycotina</taxon>
        <taxon>Sordariomycetes</taxon>
        <taxon>Hypocreomycetidae</taxon>
        <taxon>Glomerellales</taxon>
        <taxon>Glomerellaceae</taxon>
        <taxon>Colletotrichum</taxon>
    </lineage>
</organism>
<dbReference type="Proteomes" id="UP000176998">
    <property type="component" value="Unassembled WGS sequence"/>
</dbReference>
<keyword evidence="1" id="KW-0732">Signal</keyword>
<evidence type="ECO:0000256" key="1">
    <source>
        <dbReference type="SAM" id="SignalP"/>
    </source>
</evidence>
<dbReference type="OrthoDB" id="5319191at2759"/>
<dbReference type="STRING" id="1209926.A0A1G4BE60"/>
<dbReference type="AlphaFoldDB" id="A0A1G4BE60"/>
<sequence length="356" mass="37061">MLIANVASALLVLSGLSAALPKPILQANNDALESRASKDVNPAAVTGTTCTDKNIKIDTHDMNVATLAICGGIAGSIQKCGGAPKSTTGVSGTAKFTLNPTTSGAVGAATQADVSKVAGRAEPAEFEAQTKAGPDGSDFENSAPFRVNDSASSTADSLIMLEGAYEGFVKTLGWRSSGPSFNEAPDTGSYSKINVYSISNVDSAAGLGKDMVHQMTVRHEKNSNETPLHTRSHVGHHQAQETFKCAKDSITFGNVDKSGHDYKVKSARAHRYMGYNIMPPTTLSGKVDLTNNAGSAEVTSGEEASLVVANTSKNLIFYNGFQLAISDANKGCDYAFNLTEATVAQVAENSVLSATQ</sequence>
<protein>
    <submittedName>
        <fullName evidence="2">Uncharacterized protein</fullName>
    </submittedName>
</protein>
<proteinExistence type="predicted"/>
<reference evidence="2 3" key="1">
    <citation type="submission" date="2016-09" db="EMBL/GenBank/DDBJ databases">
        <authorList>
            <person name="Capua I."/>
            <person name="De Benedictis P."/>
            <person name="Joannis T."/>
            <person name="Lombin L.H."/>
            <person name="Cattoli G."/>
        </authorList>
    </citation>
    <scope>NUCLEOTIDE SEQUENCE [LARGE SCALE GENOMIC DNA]</scope>
    <source>
        <strain evidence="2 3">IMI 309357</strain>
    </source>
</reference>
<feature type="signal peptide" evidence="1">
    <location>
        <begin position="1"/>
        <end position="19"/>
    </location>
</feature>
<gene>
    <name evidence="2" type="ORF">CORC01_05035</name>
</gene>
<comment type="caution">
    <text evidence="2">The sequence shown here is derived from an EMBL/GenBank/DDBJ whole genome shotgun (WGS) entry which is preliminary data.</text>
</comment>
<dbReference type="RefSeq" id="XP_022476823.1">
    <property type="nucleotide sequence ID" value="XM_022616682.1"/>
</dbReference>
<dbReference type="EMBL" id="MJBS01000034">
    <property type="protein sequence ID" value="OHE99677.1"/>
    <property type="molecule type" value="Genomic_DNA"/>
</dbReference>
<accession>A0A1G4BE60</accession>
<evidence type="ECO:0000313" key="2">
    <source>
        <dbReference type="EMBL" id="OHE99677.1"/>
    </source>
</evidence>
<feature type="chain" id="PRO_5009602791" evidence="1">
    <location>
        <begin position="20"/>
        <end position="356"/>
    </location>
</feature>
<keyword evidence="3" id="KW-1185">Reference proteome</keyword>